<dbReference type="Pfam" id="PF01494">
    <property type="entry name" value="FAD_binding_3"/>
    <property type="match status" value="1"/>
</dbReference>
<dbReference type="PANTHER" id="PTHR43876:SF7">
    <property type="entry name" value="UBIQUINONE BIOSYNTHESIS MONOOXYGENASE COQ6, MITOCHONDRIAL"/>
    <property type="match status" value="1"/>
</dbReference>
<dbReference type="GO" id="GO:0016705">
    <property type="term" value="F:oxidoreductase activity, acting on paired donors, with incorporation or reduction of molecular oxygen"/>
    <property type="evidence" value="ECO:0007669"/>
    <property type="project" value="InterPro"/>
</dbReference>
<evidence type="ECO:0000259" key="7">
    <source>
        <dbReference type="Pfam" id="PF01494"/>
    </source>
</evidence>
<proteinExistence type="inferred from homology"/>
<comment type="similarity">
    <text evidence="2">Belongs to the UbiH/COQ6 family.</text>
</comment>
<evidence type="ECO:0000256" key="4">
    <source>
        <dbReference type="ARBA" id="ARBA00022827"/>
    </source>
</evidence>
<dbReference type="PRINTS" id="PR00420">
    <property type="entry name" value="RNGMNOXGNASE"/>
</dbReference>
<dbReference type="FunFam" id="3.50.50.60:FF:000021">
    <property type="entry name" value="Ubiquinone biosynthesis monooxygenase COQ6"/>
    <property type="match status" value="1"/>
</dbReference>
<keyword evidence="5 8" id="KW-0560">Oxidoreductase</keyword>
<keyword evidence="4" id="KW-0274">FAD</keyword>
<name>A0A3B0S7S5_9ZZZZ</name>
<comment type="cofactor">
    <cofactor evidence="1">
        <name>FAD</name>
        <dbReference type="ChEBI" id="CHEBI:57692"/>
    </cofactor>
</comment>
<dbReference type="AlphaFoldDB" id="A0A3B0S7S5"/>
<evidence type="ECO:0000256" key="3">
    <source>
        <dbReference type="ARBA" id="ARBA00022630"/>
    </source>
</evidence>
<dbReference type="GO" id="GO:0071949">
    <property type="term" value="F:FAD binding"/>
    <property type="evidence" value="ECO:0007669"/>
    <property type="project" value="InterPro"/>
</dbReference>
<protein>
    <submittedName>
        <fullName evidence="8">2-octaprenyl-6-methoxyphenol hydroxylase</fullName>
        <ecNumber evidence="8">1.14.13.-</ecNumber>
    </submittedName>
</protein>
<dbReference type="SUPFAM" id="SSF51905">
    <property type="entry name" value="FAD/NAD(P)-binding domain"/>
    <property type="match status" value="1"/>
</dbReference>
<dbReference type="EC" id="1.14.13.-" evidence="8"/>
<feature type="domain" description="FAD-binding" evidence="7">
    <location>
        <begin position="2"/>
        <end position="285"/>
    </location>
</feature>
<evidence type="ECO:0000256" key="6">
    <source>
        <dbReference type="ARBA" id="ARBA00023033"/>
    </source>
</evidence>
<keyword evidence="3" id="KW-0285">Flavoprotein</keyword>
<dbReference type="InterPro" id="IPR002938">
    <property type="entry name" value="FAD-bd"/>
</dbReference>
<dbReference type="NCBIfam" id="TIGR01988">
    <property type="entry name" value="Ubi-OHases"/>
    <property type="match status" value="1"/>
</dbReference>
<evidence type="ECO:0000313" key="8">
    <source>
        <dbReference type="EMBL" id="VAW02375.1"/>
    </source>
</evidence>
<dbReference type="InterPro" id="IPR036188">
    <property type="entry name" value="FAD/NAD-bd_sf"/>
</dbReference>
<dbReference type="PANTHER" id="PTHR43876">
    <property type="entry name" value="UBIQUINONE BIOSYNTHESIS MONOOXYGENASE COQ6, MITOCHONDRIAL"/>
    <property type="match status" value="1"/>
</dbReference>
<sequence>TRIFEALGIWEKMSINAAPISHMRVTDSGSGDISRPLFLSFDGEVQPGRPFAHMVPFRDIVGAVLEAAKGTLELMAPVSVQTMNTDGPEAELVLDDGCTIRTALIVAADGSRSVLRHMAGIKTITHDYRQNGLVTTISHEIDHGNTAFEHFRPAGPFASLPLPNSRSSLVWTESREEAARLKALPQEEQARIIEASMGHCLGEVELEEPVQSFPLRLCLARKFVVPRLALLGDAAHAIHPITGQGLNLGLKDVAALSEVIIEAVRQGEDHGNLDVLQRYERWRRLDVALMAMVTDSLNRLFSNEVAALRVARDFGLGLVDRLPLVKKGLIRHAAGLGAGGPKLLSGQDI</sequence>
<accession>A0A3B0S7S5</accession>
<dbReference type="Gene3D" id="3.50.50.60">
    <property type="entry name" value="FAD/NAD(P)-binding domain"/>
    <property type="match status" value="2"/>
</dbReference>
<evidence type="ECO:0000256" key="5">
    <source>
        <dbReference type="ARBA" id="ARBA00023002"/>
    </source>
</evidence>
<keyword evidence="6" id="KW-0503">Monooxygenase</keyword>
<evidence type="ECO:0000256" key="1">
    <source>
        <dbReference type="ARBA" id="ARBA00001974"/>
    </source>
</evidence>
<feature type="non-terminal residue" evidence="8">
    <location>
        <position position="1"/>
    </location>
</feature>
<dbReference type="InterPro" id="IPR010971">
    <property type="entry name" value="UbiH/COQ6"/>
</dbReference>
<dbReference type="GO" id="GO:0004497">
    <property type="term" value="F:monooxygenase activity"/>
    <property type="evidence" value="ECO:0007669"/>
    <property type="project" value="UniProtKB-KW"/>
</dbReference>
<evidence type="ECO:0000256" key="2">
    <source>
        <dbReference type="ARBA" id="ARBA00005349"/>
    </source>
</evidence>
<reference evidence="8" key="1">
    <citation type="submission" date="2018-06" db="EMBL/GenBank/DDBJ databases">
        <authorList>
            <person name="Zhirakovskaya E."/>
        </authorList>
    </citation>
    <scope>NUCLEOTIDE SEQUENCE</scope>
</reference>
<dbReference type="EMBL" id="UOEF01000347">
    <property type="protein sequence ID" value="VAW02375.1"/>
    <property type="molecule type" value="Genomic_DNA"/>
</dbReference>
<organism evidence="8">
    <name type="scientific">hydrothermal vent metagenome</name>
    <dbReference type="NCBI Taxonomy" id="652676"/>
    <lineage>
        <taxon>unclassified sequences</taxon>
        <taxon>metagenomes</taxon>
        <taxon>ecological metagenomes</taxon>
    </lineage>
</organism>
<dbReference type="InterPro" id="IPR051205">
    <property type="entry name" value="UbiH/COQ6_monooxygenase"/>
</dbReference>
<dbReference type="GO" id="GO:0006744">
    <property type="term" value="P:ubiquinone biosynthetic process"/>
    <property type="evidence" value="ECO:0007669"/>
    <property type="project" value="InterPro"/>
</dbReference>
<gene>
    <name evidence="8" type="ORF">MNBD_ALPHA04-2209</name>
</gene>